<organism evidence="3 4">
    <name type="scientific">Agrocybe pediades</name>
    <dbReference type="NCBI Taxonomy" id="84607"/>
    <lineage>
        <taxon>Eukaryota</taxon>
        <taxon>Fungi</taxon>
        <taxon>Dikarya</taxon>
        <taxon>Basidiomycota</taxon>
        <taxon>Agaricomycotina</taxon>
        <taxon>Agaricomycetes</taxon>
        <taxon>Agaricomycetidae</taxon>
        <taxon>Agaricales</taxon>
        <taxon>Agaricineae</taxon>
        <taxon>Strophariaceae</taxon>
        <taxon>Agrocybe</taxon>
    </lineage>
</organism>
<evidence type="ECO:0000313" key="3">
    <source>
        <dbReference type="EMBL" id="KAF4619660.1"/>
    </source>
</evidence>
<dbReference type="GO" id="GO:0000785">
    <property type="term" value="C:chromatin"/>
    <property type="evidence" value="ECO:0007669"/>
    <property type="project" value="TreeGrafter"/>
</dbReference>
<dbReference type="OrthoDB" id="276989at2759"/>
<dbReference type="InterPro" id="IPR019128">
    <property type="entry name" value="Dcc1"/>
</dbReference>
<dbReference type="GO" id="GO:0031390">
    <property type="term" value="C:Ctf18 RFC-like complex"/>
    <property type="evidence" value="ECO:0007669"/>
    <property type="project" value="InterPro"/>
</dbReference>
<keyword evidence="4" id="KW-1185">Reference proteome</keyword>
<accession>A0A8H4QZS2</accession>
<evidence type="ECO:0000256" key="2">
    <source>
        <dbReference type="ARBA" id="ARBA00022705"/>
    </source>
</evidence>
<dbReference type="GO" id="GO:0000775">
    <property type="term" value="C:chromosome, centromeric region"/>
    <property type="evidence" value="ECO:0007669"/>
    <property type="project" value="TreeGrafter"/>
</dbReference>
<name>A0A8H4QZS2_9AGAR</name>
<dbReference type="PANTHER" id="PTHR13395:SF6">
    <property type="entry name" value="SISTER CHROMATID COHESION PROTEIN DCC1"/>
    <property type="match status" value="1"/>
</dbReference>
<dbReference type="EMBL" id="JAACJL010000016">
    <property type="protein sequence ID" value="KAF4619660.1"/>
    <property type="molecule type" value="Genomic_DNA"/>
</dbReference>
<dbReference type="AlphaFoldDB" id="A0A8H4QZS2"/>
<evidence type="ECO:0000256" key="1">
    <source>
        <dbReference type="ARBA" id="ARBA00007017"/>
    </source>
</evidence>
<keyword evidence="2" id="KW-0235">DNA replication</keyword>
<dbReference type="PANTHER" id="PTHR13395">
    <property type="entry name" value="SISTER CHROMATID COHESION PROTEIN DCC1-RELATED"/>
    <property type="match status" value="1"/>
</dbReference>
<sequence>MPECDLSFSPFSTDEAGSCKLIELSPDLTALIEDALSKDEDLRFTIKGQPNEDAVLCTANKTFGMRSVGLSNTILVVTAVPDEHASKFADEAVVIRDQLNEIIELNPVVPKLHKLSALIRGREYEDGQEDLLEDDPNSIPFTLQDAQEQIQASPAELDKGLRDRRILIINNELRPIAPAFLNRLLQLILNILVSKSMKHAAASVDELSSTLSRDHEIPTNVSNQVMSWFGEIKEGRWNMDVAAVVKEVGLGILRGHRHDPIEKDDFLLQWTMQVGDTFESSVKLDLIAGNYIEVETLGSDSTTLKYFPASELPVDPAARFSDLFLTRTQWKGEDISPFLSDIAVNNKERDKLLLKYCRTVTGPGGIRYTARAQYNG</sequence>
<proteinExistence type="inferred from homology"/>
<comment type="caution">
    <text evidence="3">The sequence shown here is derived from an EMBL/GenBank/DDBJ whole genome shotgun (WGS) entry which is preliminary data.</text>
</comment>
<evidence type="ECO:0008006" key="5">
    <source>
        <dbReference type="Google" id="ProtNLM"/>
    </source>
</evidence>
<dbReference type="Pfam" id="PF09724">
    <property type="entry name" value="Dcc1"/>
    <property type="match status" value="1"/>
</dbReference>
<protein>
    <recommendedName>
        <fullName evidence="5">Sister chromatid cohesion protein DCC1</fullName>
    </recommendedName>
</protein>
<gene>
    <name evidence="3" type="ORF">D9613_005007</name>
</gene>
<dbReference type="GO" id="GO:0034088">
    <property type="term" value="P:maintenance of mitotic sister chromatid cohesion"/>
    <property type="evidence" value="ECO:0007669"/>
    <property type="project" value="TreeGrafter"/>
</dbReference>
<reference evidence="3 4" key="1">
    <citation type="submission" date="2019-12" db="EMBL/GenBank/DDBJ databases">
        <authorList>
            <person name="Floudas D."/>
            <person name="Bentzer J."/>
            <person name="Ahren D."/>
            <person name="Johansson T."/>
            <person name="Persson P."/>
            <person name="Tunlid A."/>
        </authorList>
    </citation>
    <scope>NUCLEOTIDE SEQUENCE [LARGE SCALE GENOMIC DNA]</scope>
    <source>
        <strain evidence="3 4">CBS 102.39</strain>
    </source>
</reference>
<comment type="similarity">
    <text evidence="1">Belongs to the DCC1 family.</text>
</comment>
<dbReference type="Proteomes" id="UP000521872">
    <property type="component" value="Unassembled WGS sequence"/>
</dbReference>
<evidence type="ECO:0000313" key="4">
    <source>
        <dbReference type="Proteomes" id="UP000521872"/>
    </source>
</evidence>
<dbReference type="GO" id="GO:0006260">
    <property type="term" value="P:DNA replication"/>
    <property type="evidence" value="ECO:0007669"/>
    <property type="project" value="UniProtKB-KW"/>
</dbReference>